<evidence type="ECO:0000313" key="7">
    <source>
        <dbReference type="Proteomes" id="UP000002279"/>
    </source>
</evidence>
<dbReference type="PANTHER" id="PTHR47633">
    <property type="entry name" value="IMMUNOGLOBULIN"/>
    <property type="match status" value="1"/>
</dbReference>
<dbReference type="InterPro" id="IPR013783">
    <property type="entry name" value="Ig-like_fold"/>
</dbReference>
<reference evidence="6 7" key="1">
    <citation type="journal article" date="2008" name="Nature">
        <title>Genome analysis of the platypus reveals unique signatures of evolution.</title>
        <authorList>
            <person name="Warren W.C."/>
            <person name="Hillier L.W."/>
            <person name="Marshall Graves J.A."/>
            <person name="Birney E."/>
            <person name="Ponting C.P."/>
            <person name="Grutzner F."/>
            <person name="Belov K."/>
            <person name="Miller W."/>
            <person name="Clarke L."/>
            <person name="Chinwalla A.T."/>
            <person name="Yang S.P."/>
            <person name="Heger A."/>
            <person name="Locke D.P."/>
            <person name="Miethke P."/>
            <person name="Waters P.D."/>
            <person name="Veyrunes F."/>
            <person name="Fulton L."/>
            <person name="Fulton B."/>
            <person name="Graves T."/>
            <person name="Wallis J."/>
            <person name="Puente X.S."/>
            <person name="Lopez-Otin C."/>
            <person name="Ordonez G.R."/>
            <person name="Eichler E.E."/>
            <person name="Chen L."/>
            <person name="Cheng Z."/>
            <person name="Deakin J.E."/>
            <person name="Alsop A."/>
            <person name="Thompson K."/>
            <person name="Kirby P."/>
            <person name="Papenfuss A.T."/>
            <person name="Wakefield M.J."/>
            <person name="Olender T."/>
            <person name="Lancet D."/>
            <person name="Huttley G.A."/>
            <person name="Smit A.F."/>
            <person name="Pask A."/>
            <person name="Temple-Smith P."/>
            <person name="Batzer M.A."/>
            <person name="Walker J.A."/>
            <person name="Konkel M.K."/>
            <person name="Harris R.S."/>
            <person name="Whittington C.M."/>
            <person name="Wong E.S."/>
            <person name="Gemmell N.J."/>
            <person name="Buschiazzo E."/>
            <person name="Vargas Jentzsch I.M."/>
            <person name="Merkel A."/>
            <person name="Schmitz J."/>
            <person name="Zemann A."/>
            <person name="Churakov G."/>
            <person name="Kriegs J.O."/>
            <person name="Brosius J."/>
            <person name="Murchison E.P."/>
            <person name="Sachidanandam R."/>
            <person name="Smith C."/>
            <person name="Hannon G.J."/>
            <person name="Tsend-Ayush E."/>
            <person name="McMillan D."/>
            <person name="Attenborough R."/>
            <person name="Rens W."/>
            <person name="Ferguson-Smith M."/>
            <person name="Lefevre C.M."/>
            <person name="Sharp J.A."/>
            <person name="Nicholas K.R."/>
            <person name="Ray D.A."/>
            <person name="Kube M."/>
            <person name="Reinhardt R."/>
            <person name="Pringle T.H."/>
            <person name="Taylor J."/>
            <person name="Jones R.C."/>
            <person name="Nixon B."/>
            <person name="Dacheux J.L."/>
            <person name="Niwa H."/>
            <person name="Sekita Y."/>
            <person name="Huang X."/>
            <person name="Stark A."/>
            <person name="Kheradpour P."/>
            <person name="Kellis M."/>
            <person name="Flicek P."/>
            <person name="Chen Y."/>
            <person name="Webber C."/>
            <person name="Hardison R."/>
            <person name="Nelson J."/>
            <person name="Hallsworth-Pepin K."/>
            <person name="Delehaunty K."/>
            <person name="Markovic C."/>
            <person name="Minx P."/>
            <person name="Feng Y."/>
            <person name="Kremitzki C."/>
            <person name="Mitreva M."/>
            <person name="Glasscock J."/>
            <person name="Wylie T."/>
            <person name="Wohldmann P."/>
            <person name="Thiru P."/>
            <person name="Nhan M.N."/>
            <person name="Pohl C.S."/>
            <person name="Smith S.M."/>
            <person name="Hou S."/>
            <person name="Nefedov M."/>
            <person name="de Jong P.J."/>
            <person name="Renfree M.B."/>
            <person name="Mardis E.R."/>
            <person name="Wilson R.K."/>
        </authorList>
    </citation>
    <scope>NUCLEOTIDE SEQUENCE [LARGE SCALE GENOMIC DNA]</scope>
    <source>
        <strain evidence="6 7">Glennie</strain>
    </source>
</reference>
<dbReference type="InterPro" id="IPR013098">
    <property type="entry name" value="Ig_I-set"/>
</dbReference>
<evidence type="ECO:0000259" key="5">
    <source>
        <dbReference type="PROSITE" id="PS50835"/>
    </source>
</evidence>
<evidence type="ECO:0000256" key="1">
    <source>
        <dbReference type="ARBA" id="ARBA00006692"/>
    </source>
</evidence>
<dbReference type="Ensembl" id="ENSOANT00000067181.1">
    <property type="protein sequence ID" value="ENSOANP00000045917.1"/>
    <property type="gene ID" value="ENSOANG00000036637.1"/>
</dbReference>
<dbReference type="Bgee" id="ENSOANG00000036637">
    <property type="expression patterns" value="Expressed in endometrium and 8 other cell types or tissues"/>
</dbReference>
<dbReference type="AlphaFoldDB" id="A0A6I8NYH8"/>
<organism evidence="6 7">
    <name type="scientific">Ornithorhynchus anatinus</name>
    <name type="common">Duckbill platypus</name>
    <dbReference type="NCBI Taxonomy" id="9258"/>
    <lineage>
        <taxon>Eukaryota</taxon>
        <taxon>Metazoa</taxon>
        <taxon>Chordata</taxon>
        <taxon>Craniata</taxon>
        <taxon>Vertebrata</taxon>
        <taxon>Euteleostomi</taxon>
        <taxon>Mammalia</taxon>
        <taxon>Monotremata</taxon>
        <taxon>Ornithorhynchidae</taxon>
        <taxon>Ornithorhynchus</taxon>
    </lineage>
</organism>
<dbReference type="Pfam" id="PF07679">
    <property type="entry name" value="I-set"/>
    <property type="match status" value="1"/>
</dbReference>
<keyword evidence="3" id="KW-0393">Immunoglobulin domain</keyword>
<reference evidence="6" key="3">
    <citation type="submission" date="2025-09" db="UniProtKB">
        <authorList>
            <consortium name="Ensembl"/>
        </authorList>
    </citation>
    <scope>IDENTIFICATION</scope>
    <source>
        <strain evidence="6">Glennie</strain>
    </source>
</reference>
<name>A0A6I8NYH8_ORNAN</name>
<keyword evidence="2" id="KW-0112">Calmodulin-binding</keyword>
<feature type="compositionally biased region" description="Acidic residues" evidence="4">
    <location>
        <begin position="150"/>
        <end position="164"/>
    </location>
</feature>
<comment type="similarity">
    <text evidence="1">Belongs to the protein kinase superfamily. CAMK Ser/Thr protein kinase family.</text>
</comment>
<dbReference type="SUPFAM" id="SSF48726">
    <property type="entry name" value="Immunoglobulin"/>
    <property type="match status" value="1"/>
</dbReference>
<dbReference type="InterPro" id="IPR003598">
    <property type="entry name" value="Ig_sub2"/>
</dbReference>
<dbReference type="Proteomes" id="UP000002279">
    <property type="component" value="Chromosome 1"/>
</dbReference>
<sequence>MESRGRGDGFTTPRTADVLCVPTPDDASQVFLEAVAEEKPHVKPYFSKTILDIEVVEGSAARFDCKIEGHPDPEVVWFKDEHSIKESRHFQIDYDEDGNCSLTIADVSGDDDAKYTCKAVNCAGEATCAAELIVETMASEGGGGGAGAGGDDDQEEEEEEEEEE</sequence>
<evidence type="ECO:0000313" key="6">
    <source>
        <dbReference type="Ensembl" id="ENSOANP00000045917.1"/>
    </source>
</evidence>
<evidence type="ECO:0000256" key="3">
    <source>
        <dbReference type="ARBA" id="ARBA00023319"/>
    </source>
</evidence>
<feature type="compositionally biased region" description="Gly residues" evidence="4">
    <location>
        <begin position="140"/>
        <end position="149"/>
    </location>
</feature>
<protein>
    <recommendedName>
        <fullName evidence="5">Ig-like domain-containing protein</fullName>
    </recommendedName>
</protein>
<dbReference type="PANTHER" id="PTHR47633:SF1">
    <property type="entry name" value="MYOSIN LIGHT CHAIN KINASE, SMOOTH MUSCLE"/>
    <property type="match status" value="1"/>
</dbReference>
<proteinExistence type="inferred from homology"/>
<evidence type="ECO:0000256" key="2">
    <source>
        <dbReference type="ARBA" id="ARBA00022860"/>
    </source>
</evidence>
<dbReference type="Gene3D" id="2.60.40.10">
    <property type="entry name" value="Immunoglobulins"/>
    <property type="match status" value="1"/>
</dbReference>
<evidence type="ECO:0000256" key="4">
    <source>
        <dbReference type="SAM" id="MobiDB-lite"/>
    </source>
</evidence>
<dbReference type="GO" id="GO:0005516">
    <property type="term" value="F:calmodulin binding"/>
    <property type="evidence" value="ECO:0007669"/>
    <property type="project" value="UniProtKB-KW"/>
</dbReference>
<dbReference type="InterPro" id="IPR007110">
    <property type="entry name" value="Ig-like_dom"/>
</dbReference>
<dbReference type="InterPro" id="IPR003599">
    <property type="entry name" value="Ig_sub"/>
</dbReference>
<dbReference type="SMART" id="SM00408">
    <property type="entry name" value="IGc2"/>
    <property type="match status" value="1"/>
</dbReference>
<dbReference type="GeneTree" id="ENSGT00940000157879"/>
<reference evidence="6" key="2">
    <citation type="submission" date="2025-08" db="UniProtKB">
        <authorList>
            <consortium name="Ensembl"/>
        </authorList>
    </citation>
    <scope>IDENTIFICATION</scope>
    <source>
        <strain evidence="6">Glennie</strain>
    </source>
</reference>
<dbReference type="InterPro" id="IPR036179">
    <property type="entry name" value="Ig-like_dom_sf"/>
</dbReference>
<accession>A0A6I8NYH8</accession>
<dbReference type="InParanoid" id="A0A6I8NYH8"/>
<feature type="domain" description="Ig-like" evidence="5">
    <location>
        <begin position="44"/>
        <end position="135"/>
    </location>
</feature>
<feature type="region of interest" description="Disordered" evidence="4">
    <location>
        <begin position="139"/>
        <end position="164"/>
    </location>
</feature>
<dbReference type="PROSITE" id="PS50835">
    <property type="entry name" value="IG_LIKE"/>
    <property type="match status" value="1"/>
</dbReference>
<keyword evidence="7" id="KW-1185">Reference proteome</keyword>
<dbReference type="SMART" id="SM00409">
    <property type="entry name" value="IG"/>
    <property type="match status" value="1"/>
</dbReference>
<dbReference type="FunFam" id="2.60.40.10:FF:000080">
    <property type="entry name" value="Myosin light chain kinase, smooth muscle"/>
    <property type="match status" value="1"/>
</dbReference>